<name>A0A8H3D0Y5_9AGAM</name>
<sequence>MPDSTTLEAPTPRIVNDSWTNLKSLIQELEQDGSNLGSIKDALEQFSQLGEVHERFESIWNENGTMKNELEDSFRRLRENCVKGARLRMTGCIRGLCRDIKVELAHIRHYSLEPNDENGEQVNSSELLDHYRRIQTQLHVLLDTDRKTHLSDRNHNYTRTTGLDSSHSTEARRLYNWIQNSAPGTVCWVPDVRKTGTSRALCAQLDATHKLGANFFLPGESCDLNSIIPSIASQLANYSTPFRSAYANSHPPAPFESLEVQFEELIAKPLTDVRETLPVGLTVVIDATNARGGVRSIIDAIRSKSEGLPIKFIVFSHPEPHYDPAERLLVREVSEEPVTGGVEGELRTALKPFGLSETQLASFAQRAAALFKCARTAARCVNDDTA</sequence>
<protein>
    <submittedName>
        <fullName evidence="1">Uncharacterized protein</fullName>
    </submittedName>
</protein>
<dbReference type="AlphaFoldDB" id="A0A8H3D0Y5"/>
<evidence type="ECO:0000313" key="2">
    <source>
        <dbReference type="Proteomes" id="UP000663843"/>
    </source>
</evidence>
<dbReference type="Proteomes" id="UP000663843">
    <property type="component" value="Unassembled WGS sequence"/>
</dbReference>
<dbReference type="EMBL" id="CAJMWT010005180">
    <property type="protein sequence ID" value="CAE6502723.1"/>
    <property type="molecule type" value="Genomic_DNA"/>
</dbReference>
<proteinExistence type="predicted"/>
<reference evidence="1" key="1">
    <citation type="submission" date="2021-01" db="EMBL/GenBank/DDBJ databases">
        <authorList>
            <person name="Kaushik A."/>
        </authorList>
    </citation>
    <scope>NUCLEOTIDE SEQUENCE</scope>
    <source>
        <strain evidence="1">AG2-2IIIB</strain>
    </source>
</reference>
<comment type="caution">
    <text evidence="1">The sequence shown here is derived from an EMBL/GenBank/DDBJ whole genome shotgun (WGS) entry which is preliminary data.</text>
</comment>
<gene>
    <name evidence="1" type="ORF">RDB_LOCUS141480</name>
</gene>
<evidence type="ECO:0000313" key="1">
    <source>
        <dbReference type="EMBL" id="CAE6502723.1"/>
    </source>
</evidence>
<organism evidence="1 2">
    <name type="scientific">Rhizoctonia solani</name>
    <dbReference type="NCBI Taxonomy" id="456999"/>
    <lineage>
        <taxon>Eukaryota</taxon>
        <taxon>Fungi</taxon>
        <taxon>Dikarya</taxon>
        <taxon>Basidiomycota</taxon>
        <taxon>Agaricomycotina</taxon>
        <taxon>Agaricomycetes</taxon>
        <taxon>Cantharellales</taxon>
        <taxon>Ceratobasidiaceae</taxon>
        <taxon>Rhizoctonia</taxon>
    </lineage>
</organism>
<accession>A0A8H3D0Y5</accession>